<sequence length="41" mass="5049">LLMEIDDKWIAGKKYLDMSEYLQWQEEQKQINDQSNIAYIR</sequence>
<name>A0A8J6LRP9_9FIRM</name>
<keyword evidence="2" id="KW-1185">Reference proteome</keyword>
<evidence type="ECO:0000313" key="2">
    <source>
        <dbReference type="Proteomes" id="UP000657177"/>
    </source>
</evidence>
<evidence type="ECO:0000313" key="1">
    <source>
        <dbReference type="EMBL" id="MBA2132362.1"/>
    </source>
</evidence>
<comment type="caution">
    <text evidence="1">The sequence shown here is derived from an EMBL/GenBank/DDBJ whole genome shotgun (WGS) entry which is preliminary data.</text>
</comment>
<feature type="non-terminal residue" evidence="1">
    <location>
        <position position="1"/>
    </location>
</feature>
<accession>A0A8J6LRP9</accession>
<organism evidence="1 2">
    <name type="scientific">Capillibacterium thermochitinicola</name>
    <dbReference type="NCBI Taxonomy" id="2699427"/>
    <lineage>
        <taxon>Bacteria</taxon>
        <taxon>Bacillati</taxon>
        <taxon>Bacillota</taxon>
        <taxon>Capillibacterium</taxon>
    </lineage>
</organism>
<dbReference type="Proteomes" id="UP000657177">
    <property type="component" value="Unassembled WGS sequence"/>
</dbReference>
<gene>
    <name evidence="1" type="ORF">G5B42_02205</name>
</gene>
<proteinExistence type="predicted"/>
<dbReference type="AlphaFoldDB" id="A0A8J6LRP9"/>
<dbReference type="EMBL" id="JAAKDE010000003">
    <property type="protein sequence ID" value="MBA2132362.1"/>
    <property type="molecule type" value="Genomic_DNA"/>
</dbReference>
<protein>
    <submittedName>
        <fullName evidence="1">IS256 family transposase</fullName>
    </submittedName>
</protein>
<reference evidence="1" key="1">
    <citation type="submission" date="2020-06" db="EMBL/GenBank/DDBJ databases">
        <title>Novel chitinolytic bacterium.</title>
        <authorList>
            <person name="Ungkulpasvich U."/>
            <person name="Kosugi A."/>
            <person name="Uke A."/>
        </authorList>
    </citation>
    <scope>NUCLEOTIDE SEQUENCE</scope>
    <source>
        <strain evidence="1">UUS1-1</strain>
    </source>
</reference>